<evidence type="ECO:0000259" key="2">
    <source>
        <dbReference type="Pfam" id="PF12146"/>
    </source>
</evidence>
<evidence type="ECO:0000259" key="1">
    <source>
        <dbReference type="Pfam" id="PF09331"/>
    </source>
</evidence>
<dbReference type="EMBL" id="BQNB010012451">
    <property type="protein sequence ID" value="GJT03729.1"/>
    <property type="molecule type" value="Genomic_DNA"/>
</dbReference>
<accession>A0ABQ5AS28</accession>
<dbReference type="InterPro" id="IPR022742">
    <property type="entry name" value="Hydrolase_4"/>
</dbReference>
<feature type="domain" description="Serine aminopeptidase S33" evidence="2">
    <location>
        <begin position="77"/>
        <end position="182"/>
    </location>
</feature>
<proteinExistence type="predicted"/>
<dbReference type="Proteomes" id="UP001151760">
    <property type="component" value="Unassembled WGS sequence"/>
</dbReference>
<evidence type="ECO:0000313" key="4">
    <source>
        <dbReference type="Proteomes" id="UP001151760"/>
    </source>
</evidence>
<reference evidence="3" key="2">
    <citation type="submission" date="2022-01" db="EMBL/GenBank/DDBJ databases">
        <authorList>
            <person name="Yamashiro T."/>
            <person name="Shiraishi A."/>
            <person name="Satake H."/>
            <person name="Nakayama K."/>
        </authorList>
    </citation>
    <scope>NUCLEOTIDE SEQUENCE</scope>
</reference>
<feature type="domain" description="DUF1985" evidence="1">
    <location>
        <begin position="397"/>
        <end position="519"/>
    </location>
</feature>
<dbReference type="Gene3D" id="3.40.50.1820">
    <property type="entry name" value="alpha/beta hydrolase"/>
    <property type="match status" value="1"/>
</dbReference>
<dbReference type="PANTHER" id="PTHR12277">
    <property type="entry name" value="ALPHA/BETA HYDROLASE DOMAIN-CONTAINING PROTEIN"/>
    <property type="match status" value="1"/>
</dbReference>
<gene>
    <name evidence="3" type="ORF">Tco_0838191</name>
</gene>
<dbReference type="InterPro" id="IPR015410">
    <property type="entry name" value="DUF1985"/>
</dbReference>
<keyword evidence="4" id="KW-1185">Reference proteome</keyword>
<organism evidence="3 4">
    <name type="scientific">Tanacetum coccineum</name>
    <dbReference type="NCBI Taxonomy" id="301880"/>
    <lineage>
        <taxon>Eukaryota</taxon>
        <taxon>Viridiplantae</taxon>
        <taxon>Streptophyta</taxon>
        <taxon>Embryophyta</taxon>
        <taxon>Tracheophyta</taxon>
        <taxon>Spermatophyta</taxon>
        <taxon>Magnoliopsida</taxon>
        <taxon>eudicotyledons</taxon>
        <taxon>Gunneridae</taxon>
        <taxon>Pentapetalae</taxon>
        <taxon>asterids</taxon>
        <taxon>campanulids</taxon>
        <taxon>Asterales</taxon>
        <taxon>Asteraceae</taxon>
        <taxon>Asteroideae</taxon>
        <taxon>Anthemideae</taxon>
        <taxon>Anthemidinae</taxon>
        <taxon>Tanacetum</taxon>
    </lineage>
</organism>
<dbReference type="Pfam" id="PF12146">
    <property type="entry name" value="Hydrolase_4"/>
    <property type="match status" value="1"/>
</dbReference>
<reference evidence="3" key="1">
    <citation type="journal article" date="2022" name="Int. J. Mol. Sci.">
        <title>Draft Genome of Tanacetum Coccineum: Genomic Comparison of Closely Related Tanacetum-Family Plants.</title>
        <authorList>
            <person name="Yamashiro T."/>
            <person name="Shiraishi A."/>
            <person name="Nakayama K."/>
            <person name="Satake H."/>
        </authorList>
    </citation>
    <scope>NUCLEOTIDE SEQUENCE</scope>
</reference>
<dbReference type="InterPro" id="IPR029058">
    <property type="entry name" value="AB_hydrolase_fold"/>
</dbReference>
<protein>
    <submittedName>
        <fullName evidence="3">Alpha/beta hydrolase domain-containing protein 17B-like protein</fullName>
    </submittedName>
</protein>
<comment type="caution">
    <text evidence="3">The sequence shown here is derived from an EMBL/GenBank/DDBJ whole genome shotgun (WGS) entry which is preliminary data.</text>
</comment>
<dbReference type="Pfam" id="PF09331">
    <property type="entry name" value="DUF1985"/>
    <property type="match status" value="1"/>
</dbReference>
<dbReference type="SUPFAM" id="SSF53474">
    <property type="entry name" value="alpha/beta-Hydrolases"/>
    <property type="match status" value="1"/>
</dbReference>
<dbReference type="PANTHER" id="PTHR12277:SF139">
    <property type="entry name" value="ALPHA_BETA-HYDROLASES SUPERFAMILY PROTEIN"/>
    <property type="match status" value="1"/>
</dbReference>
<sequence length="602" mass="68059">MGCFLSHLVAKFAFFPPSPPTYQINKVDDGKHIAVYSSSGIPLDGDGDDGCSVDVLSLDTKRGNKIVAFYLRNPYARLTLLYSHGNAADLGQLFDLFVQLKANLRVNLMGYDYSGYGASTGKPSELNTYADIEAVYECLQTKYGVSQEDLILYGQSVGSGPTLHLAAKLPRLRGVVLHSGILSGLRVVCHVNIMSELAFNNDNPVEPFVPQALESIFLTPRMMNVNKIRKVKCPTLVIHGTEDDVVNWKHGNGLWKLAKDPYEPLWIKGGGHCTNISTLLGVTTAICSFLLYVTKRCNGDCDPDLDLLPPRAIYAPLERSKSEDEPVTLTCRSKLKLIKLIITKFRNTPREELFKNTCFGWLLDLDDSQENCVLIHFMTCRQVERSPEDTVVVPLTYHVNGHYIEFGREEFCLITGLRFGPEFSERYEVGLIPFRRLLFDSDTDGGHVTGQMLVDIINGEEFDNLHDEVAVSVRQLAVLHLVLLDRQLAHNIPDWWVRLINDKKNWEIYPWGSLVWAQLYDQLENANEGARPNQRLRPDAFEAKAEWLMTLHGDPLIEYGIYALGCMTGADMKKTVHLKSVRDELLRSMEEKRQLIRNYQEM</sequence>
<evidence type="ECO:0000313" key="3">
    <source>
        <dbReference type="EMBL" id="GJT03729.1"/>
    </source>
</evidence>
<name>A0ABQ5AS28_9ASTR</name>